<name>A0A2Y9C4R0_9FIRM</name>
<keyword evidence="2" id="KW-1185">Reference proteome</keyword>
<dbReference type="OrthoDB" id="1912898at2"/>
<dbReference type="RefSeq" id="WP_109730398.1">
    <property type="nucleotide sequence ID" value="NZ_BAAACK010000004.1"/>
</dbReference>
<evidence type="ECO:0008006" key="3">
    <source>
        <dbReference type="Google" id="ProtNLM"/>
    </source>
</evidence>
<gene>
    <name evidence="1" type="ORF">A8806_103170</name>
</gene>
<evidence type="ECO:0000313" key="2">
    <source>
        <dbReference type="Proteomes" id="UP000245845"/>
    </source>
</evidence>
<reference evidence="1 2" key="1">
    <citation type="submission" date="2018-05" db="EMBL/GenBank/DDBJ databases">
        <title>The Hungate 1000. A catalogue of reference genomes from the rumen microbiome.</title>
        <authorList>
            <person name="Kelly W."/>
        </authorList>
    </citation>
    <scope>NUCLEOTIDE SEQUENCE [LARGE SCALE GENOMIC DNA]</scope>
    <source>
        <strain evidence="1 2">NLAE-zl-C242</strain>
    </source>
</reference>
<dbReference type="EMBL" id="QGDL01000003">
    <property type="protein sequence ID" value="PWJ30766.1"/>
    <property type="molecule type" value="Genomic_DNA"/>
</dbReference>
<proteinExistence type="predicted"/>
<organism evidence="1 2">
    <name type="scientific">Faecalicatena orotica</name>
    <dbReference type="NCBI Taxonomy" id="1544"/>
    <lineage>
        <taxon>Bacteria</taxon>
        <taxon>Bacillati</taxon>
        <taxon>Bacillota</taxon>
        <taxon>Clostridia</taxon>
        <taxon>Lachnospirales</taxon>
        <taxon>Lachnospiraceae</taxon>
        <taxon>Faecalicatena</taxon>
    </lineage>
</organism>
<comment type="caution">
    <text evidence="1">The sequence shown here is derived from an EMBL/GenBank/DDBJ whole genome shotgun (WGS) entry which is preliminary data.</text>
</comment>
<sequence>MKPRYCIGFFAGVFLLVSAIGIGYQLSYKFALDRQQARVESEIPKQNTESVTTKGEATKNEGYYICELHGYVVVYLYDKKTIFEVTNIPLTDLPEEVQEEIRGAKYMETEEALYGFLENYSS</sequence>
<protein>
    <recommendedName>
        <fullName evidence="3">Bypass of forespore C C-terminal domain-containing protein</fullName>
    </recommendedName>
</protein>
<dbReference type="AlphaFoldDB" id="A0A2Y9C4R0"/>
<accession>A0A2Y9C4R0</accession>
<dbReference type="Proteomes" id="UP000245845">
    <property type="component" value="Unassembled WGS sequence"/>
</dbReference>
<evidence type="ECO:0000313" key="1">
    <source>
        <dbReference type="EMBL" id="PWJ30766.1"/>
    </source>
</evidence>